<name>A0AAQ3WG52_PASNO</name>
<dbReference type="Proteomes" id="UP001341281">
    <property type="component" value="Chromosome 02"/>
</dbReference>
<evidence type="ECO:0000313" key="3">
    <source>
        <dbReference type="Proteomes" id="UP001341281"/>
    </source>
</evidence>
<dbReference type="AlphaFoldDB" id="A0AAQ3WG52"/>
<accession>A0AAQ3WG52</accession>
<protein>
    <submittedName>
        <fullName evidence="2">Uncharacterized protein</fullName>
    </submittedName>
</protein>
<feature type="compositionally biased region" description="Basic residues" evidence="1">
    <location>
        <begin position="148"/>
        <end position="158"/>
    </location>
</feature>
<dbReference type="EMBL" id="CP144746">
    <property type="protein sequence ID" value="WVZ60282.1"/>
    <property type="molecule type" value="Genomic_DNA"/>
</dbReference>
<keyword evidence="3" id="KW-1185">Reference proteome</keyword>
<gene>
    <name evidence="2" type="ORF">U9M48_010328</name>
</gene>
<sequence length="226" mass="24994">MAGSLRRSRRVPVHRLILSRSIRAHPLRPASLDPPDAITTASSRAIHLRDQLALRMPLRAHGAGPARPTRAHTPPAHNALAHTRPWRTHTRDNRGPPQMAPTADEPAPPPPTSPWVILGSIPRVAEDEAVPDICRAPAGVAPDSALPRPRRRHRRRAPLRTTTRRSPSSKPRRGRYYAVADLLPLIGSDTAHLRCFFSDLGEWVDRQARLRIPARQGVAVDGWSLA</sequence>
<feature type="region of interest" description="Disordered" evidence="1">
    <location>
        <begin position="137"/>
        <end position="173"/>
    </location>
</feature>
<feature type="compositionally biased region" description="Low complexity" evidence="1">
    <location>
        <begin position="63"/>
        <end position="77"/>
    </location>
</feature>
<evidence type="ECO:0000256" key="1">
    <source>
        <dbReference type="SAM" id="MobiDB-lite"/>
    </source>
</evidence>
<reference evidence="2 3" key="1">
    <citation type="submission" date="2024-02" db="EMBL/GenBank/DDBJ databases">
        <title>High-quality chromosome-scale genome assembly of Pensacola bahiagrass (Paspalum notatum Flugge var. saurae).</title>
        <authorList>
            <person name="Vega J.M."/>
            <person name="Podio M."/>
            <person name="Orjuela J."/>
            <person name="Siena L.A."/>
            <person name="Pessino S.C."/>
            <person name="Combes M.C."/>
            <person name="Mariac C."/>
            <person name="Albertini E."/>
            <person name="Pupilli F."/>
            <person name="Ortiz J.P.A."/>
            <person name="Leblanc O."/>
        </authorList>
    </citation>
    <scope>NUCLEOTIDE SEQUENCE [LARGE SCALE GENOMIC DNA]</scope>
    <source>
        <strain evidence="2">R1</strain>
        <tissue evidence="2">Leaf</tissue>
    </source>
</reference>
<feature type="compositionally biased region" description="Low complexity" evidence="1">
    <location>
        <begin position="159"/>
        <end position="169"/>
    </location>
</feature>
<evidence type="ECO:0000313" key="2">
    <source>
        <dbReference type="EMBL" id="WVZ60282.1"/>
    </source>
</evidence>
<feature type="region of interest" description="Disordered" evidence="1">
    <location>
        <begin position="61"/>
        <end position="111"/>
    </location>
</feature>
<proteinExistence type="predicted"/>
<organism evidence="2 3">
    <name type="scientific">Paspalum notatum var. saurae</name>
    <dbReference type="NCBI Taxonomy" id="547442"/>
    <lineage>
        <taxon>Eukaryota</taxon>
        <taxon>Viridiplantae</taxon>
        <taxon>Streptophyta</taxon>
        <taxon>Embryophyta</taxon>
        <taxon>Tracheophyta</taxon>
        <taxon>Spermatophyta</taxon>
        <taxon>Magnoliopsida</taxon>
        <taxon>Liliopsida</taxon>
        <taxon>Poales</taxon>
        <taxon>Poaceae</taxon>
        <taxon>PACMAD clade</taxon>
        <taxon>Panicoideae</taxon>
        <taxon>Andropogonodae</taxon>
        <taxon>Paspaleae</taxon>
        <taxon>Paspalinae</taxon>
        <taxon>Paspalum</taxon>
    </lineage>
</organism>